<evidence type="ECO:0000256" key="2">
    <source>
        <dbReference type="ARBA" id="ARBA00022448"/>
    </source>
</evidence>
<gene>
    <name evidence="9" type="primary">dctA_1</name>
    <name evidence="9" type="ORF">LMG26858_02799</name>
</gene>
<feature type="transmembrane region" description="Helical" evidence="7">
    <location>
        <begin position="374"/>
        <end position="398"/>
    </location>
</feature>
<keyword evidence="4 7" id="KW-0812">Transmembrane</keyword>
<dbReference type="PANTHER" id="PTHR42865:SF7">
    <property type="entry name" value="PROTON_GLUTAMATE-ASPARTATE SYMPORTER"/>
    <property type="match status" value="1"/>
</dbReference>
<evidence type="ECO:0000256" key="5">
    <source>
        <dbReference type="ARBA" id="ARBA00022989"/>
    </source>
</evidence>
<feature type="chain" id="PRO_5028987303" evidence="8">
    <location>
        <begin position="25"/>
        <end position="475"/>
    </location>
</feature>
<dbReference type="SUPFAM" id="SSF118215">
    <property type="entry name" value="Proton glutamate symport protein"/>
    <property type="match status" value="1"/>
</dbReference>
<feature type="signal peptide" evidence="8">
    <location>
        <begin position="1"/>
        <end position="24"/>
    </location>
</feature>
<feature type="transmembrane region" description="Helical" evidence="7">
    <location>
        <begin position="405"/>
        <end position="422"/>
    </location>
</feature>
<name>A0A6S7D9C4_9BURK</name>
<evidence type="ECO:0000313" key="9">
    <source>
        <dbReference type="EMBL" id="CAB3872424.1"/>
    </source>
</evidence>
<keyword evidence="5 7" id="KW-1133">Transmembrane helix</keyword>
<dbReference type="InterPro" id="IPR036458">
    <property type="entry name" value="Na:dicarbo_symporter_sf"/>
</dbReference>
<dbReference type="InterPro" id="IPR001991">
    <property type="entry name" value="Na-dicarboxylate_symporter"/>
</dbReference>
<dbReference type="EMBL" id="CADILG010000019">
    <property type="protein sequence ID" value="CAB3872424.1"/>
    <property type="molecule type" value="Genomic_DNA"/>
</dbReference>
<evidence type="ECO:0000256" key="6">
    <source>
        <dbReference type="ARBA" id="ARBA00023136"/>
    </source>
</evidence>
<feature type="transmembrane region" description="Helical" evidence="7">
    <location>
        <begin position="318"/>
        <end position="339"/>
    </location>
</feature>
<organism evidence="9 10">
    <name type="scientific">Achromobacter anxifer</name>
    <dbReference type="NCBI Taxonomy" id="1287737"/>
    <lineage>
        <taxon>Bacteria</taxon>
        <taxon>Pseudomonadati</taxon>
        <taxon>Pseudomonadota</taxon>
        <taxon>Betaproteobacteria</taxon>
        <taxon>Burkholderiales</taxon>
        <taxon>Alcaligenaceae</taxon>
        <taxon>Achromobacter</taxon>
    </lineage>
</organism>
<accession>A0A6S7D9C4</accession>
<feature type="transmembrane region" description="Helical" evidence="7">
    <location>
        <begin position="351"/>
        <end position="368"/>
    </location>
</feature>
<evidence type="ECO:0000256" key="8">
    <source>
        <dbReference type="SAM" id="SignalP"/>
    </source>
</evidence>
<evidence type="ECO:0000313" key="10">
    <source>
        <dbReference type="Proteomes" id="UP000494117"/>
    </source>
</evidence>
<dbReference type="RefSeq" id="WP_175207644.1">
    <property type="nucleotide sequence ID" value="NZ_CADILG010000019.1"/>
</dbReference>
<feature type="transmembrane region" description="Helical" evidence="7">
    <location>
        <begin position="442"/>
        <end position="470"/>
    </location>
</feature>
<dbReference type="AlphaFoldDB" id="A0A6S7D9C4"/>
<comment type="subcellular location">
    <subcellularLocation>
        <location evidence="1">Cell membrane</location>
        <topology evidence="1">Multi-pass membrane protein</topology>
    </subcellularLocation>
</comment>
<sequence>MSTLNRLSGSTVLLAFCMATGALAGVMAQPLGHAAYLVGKLYLVVVNMAAIPLLVVAIFFGLRQVLDLPHPGRRIALTAALAVALVGACAVGGTLLGAAVMPGKHLNPQEHGQLGELVWRQGNALSEDNVSLLAPPDGGAATGDGASRRESVMRGLLPDNFFRVLAQGNTLGILVATLLFGLAFASLSRERTALLDGIFESSYRALGIIIDRANLLIPVLAFGASAYLTSNAQAATLGAMGGFLLCFMLSAIALSVAAMAVISSRAGLPFLSVLAEMKGPLLVGLASGSATAPVPHAIEVMSARLGFSRGVAELALPFGAVFLRAGAALYFALVTLFVANLYGRPLGGADLALVAAGATAAAFVSAGQSGVANVAFASLTLGLLELPVEAAGVLFVAIDLLCDGLRTVLSLLCVCVVVAWVSDGLSSERAAARDGSAGRAPLQLAFSGVQLMLVGSCMVLAGLLIVLLGIGLGAR</sequence>
<dbReference type="Pfam" id="PF00375">
    <property type="entry name" value="SDF"/>
    <property type="match status" value="1"/>
</dbReference>
<dbReference type="PANTHER" id="PTHR42865">
    <property type="entry name" value="PROTON/GLUTAMATE-ASPARTATE SYMPORTER"/>
    <property type="match status" value="1"/>
</dbReference>
<evidence type="ECO:0000256" key="3">
    <source>
        <dbReference type="ARBA" id="ARBA00022475"/>
    </source>
</evidence>
<keyword evidence="6 7" id="KW-0472">Membrane</keyword>
<feature type="transmembrane region" description="Helical" evidence="7">
    <location>
        <begin position="44"/>
        <end position="63"/>
    </location>
</feature>
<proteinExistence type="predicted"/>
<keyword evidence="10" id="KW-1185">Reference proteome</keyword>
<dbReference type="Proteomes" id="UP000494117">
    <property type="component" value="Unassembled WGS sequence"/>
</dbReference>
<protein>
    <submittedName>
        <fullName evidence="9">C4-dicarboxylate transport protein</fullName>
    </submittedName>
</protein>
<dbReference type="PRINTS" id="PR00173">
    <property type="entry name" value="EDTRNSPORT"/>
</dbReference>
<feature type="transmembrane region" description="Helical" evidence="7">
    <location>
        <begin position="75"/>
        <end position="100"/>
    </location>
</feature>
<dbReference type="Gene3D" id="1.10.3860.10">
    <property type="entry name" value="Sodium:dicarboxylate symporter"/>
    <property type="match status" value="1"/>
</dbReference>
<keyword evidence="2" id="KW-0813">Transport</keyword>
<feature type="transmembrane region" description="Helical" evidence="7">
    <location>
        <begin position="234"/>
        <end position="261"/>
    </location>
</feature>
<keyword evidence="8" id="KW-0732">Signal</keyword>
<dbReference type="GO" id="GO:0015293">
    <property type="term" value="F:symporter activity"/>
    <property type="evidence" value="ECO:0007669"/>
    <property type="project" value="UniProtKB-KW"/>
</dbReference>
<evidence type="ECO:0000256" key="4">
    <source>
        <dbReference type="ARBA" id="ARBA00022692"/>
    </source>
</evidence>
<evidence type="ECO:0000256" key="1">
    <source>
        <dbReference type="ARBA" id="ARBA00004651"/>
    </source>
</evidence>
<dbReference type="GO" id="GO:0005886">
    <property type="term" value="C:plasma membrane"/>
    <property type="evidence" value="ECO:0007669"/>
    <property type="project" value="UniProtKB-SubCell"/>
</dbReference>
<evidence type="ECO:0000256" key="7">
    <source>
        <dbReference type="SAM" id="Phobius"/>
    </source>
</evidence>
<feature type="transmembrane region" description="Helical" evidence="7">
    <location>
        <begin position="161"/>
        <end position="184"/>
    </location>
</feature>
<reference evidence="9 10" key="1">
    <citation type="submission" date="2020-04" db="EMBL/GenBank/DDBJ databases">
        <authorList>
            <person name="De Canck E."/>
        </authorList>
    </citation>
    <scope>NUCLEOTIDE SEQUENCE [LARGE SCALE GENOMIC DNA]</scope>
    <source>
        <strain evidence="9 10">LMG 26858</strain>
    </source>
</reference>
<keyword evidence="3" id="KW-1003">Cell membrane</keyword>